<feature type="domain" description="F-box" evidence="1">
    <location>
        <begin position="1"/>
        <end position="49"/>
    </location>
</feature>
<dbReference type="Pfam" id="PF00646">
    <property type="entry name" value="F-box"/>
    <property type="match status" value="1"/>
</dbReference>
<dbReference type="Proteomes" id="UP001457282">
    <property type="component" value="Unassembled WGS sequence"/>
</dbReference>
<dbReference type="InterPro" id="IPR050796">
    <property type="entry name" value="SCF_F-box_component"/>
</dbReference>
<name>A0AAW1YH56_RUBAR</name>
<sequence length="385" mass="44625">MAEYLPEEVLEQILVRLPLKSVVKCTLVSKSWRSLITSSDFTHSHLRRTVQTNQHNGRHLRLLRSIDVEQKRSFFSLHWEIPEFSEYTKLESPFRFITNDEYWYNNTNRALQREKAPPLIDVVGTCNGLICLADFLCLIWNPSIRKFVVLPSTTATQKDMNKVIKSFGFGYDTKNDDYKVLRLLSDGFREVEVYSLARGTWKSLGGIPLDFMPSCHSCSLEHRHVSVNGALHWVVLRREKNKDNSIVCFDLGGELFSEMIVPEALRRELCYISKYREWLALIRCKLIGQEPTSSGFFMWVMNEYGAAESWTILFCVRLQGFTYEPLSLTTNGQVVLKRDMGEGPLWVDLERKYATAFGTKGYKYYFQDYFVESIVLLGQSNAISY</sequence>
<evidence type="ECO:0000313" key="3">
    <source>
        <dbReference type="Proteomes" id="UP001457282"/>
    </source>
</evidence>
<dbReference type="PANTHER" id="PTHR31672:SF13">
    <property type="entry name" value="F-BOX PROTEIN CPR30-LIKE"/>
    <property type="match status" value="1"/>
</dbReference>
<dbReference type="CDD" id="cd22157">
    <property type="entry name" value="F-box_AtFBW1-like"/>
    <property type="match status" value="1"/>
</dbReference>
<dbReference type="PANTHER" id="PTHR31672">
    <property type="entry name" value="BNACNNG10540D PROTEIN"/>
    <property type="match status" value="1"/>
</dbReference>
<evidence type="ECO:0000259" key="1">
    <source>
        <dbReference type="PROSITE" id="PS50181"/>
    </source>
</evidence>
<dbReference type="PROSITE" id="PS50181">
    <property type="entry name" value="FBOX"/>
    <property type="match status" value="1"/>
</dbReference>
<dbReference type="NCBIfam" id="TIGR01640">
    <property type="entry name" value="F_box_assoc_1"/>
    <property type="match status" value="1"/>
</dbReference>
<evidence type="ECO:0000313" key="2">
    <source>
        <dbReference type="EMBL" id="KAK9948052.1"/>
    </source>
</evidence>
<organism evidence="2 3">
    <name type="scientific">Rubus argutus</name>
    <name type="common">Southern blackberry</name>
    <dbReference type="NCBI Taxonomy" id="59490"/>
    <lineage>
        <taxon>Eukaryota</taxon>
        <taxon>Viridiplantae</taxon>
        <taxon>Streptophyta</taxon>
        <taxon>Embryophyta</taxon>
        <taxon>Tracheophyta</taxon>
        <taxon>Spermatophyta</taxon>
        <taxon>Magnoliopsida</taxon>
        <taxon>eudicotyledons</taxon>
        <taxon>Gunneridae</taxon>
        <taxon>Pentapetalae</taxon>
        <taxon>rosids</taxon>
        <taxon>fabids</taxon>
        <taxon>Rosales</taxon>
        <taxon>Rosaceae</taxon>
        <taxon>Rosoideae</taxon>
        <taxon>Rosoideae incertae sedis</taxon>
        <taxon>Rubus</taxon>
    </lineage>
</organism>
<dbReference type="InterPro" id="IPR001810">
    <property type="entry name" value="F-box_dom"/>
</dbReference>
<dbReference type="SUPFAM" id="SSF81383">
    <property type="entry name" value="F-box domain"/>
    <property type="match status" value="1"/>
</dbReference>
<keyword evidence="3" id="KW-1185">Reference proteome</keyword>
<dbReference type="SMART" id="SM00256">
    <property type="entry name" value="FBOX"/>
    <property type="match status" value="1"/>
</dbReference>
<reference evidence="2 3" key="1">
    <citation type="journal article" date="2023" name="G3 (Bethesda)">
        <title>A chromosome-length genome assembly and annotation of blackberry (Rubus argutus, cv. 'Hillquist').</title>
        <authorList>
            <person name="Bruna T."/>
            <person name="Aryal R."/>
            <person name="Dudchenko O."/>
            <person name="Sargent D.J."/>
            <person name="Mead D."/>
            <person name="Buti M."/>
            <person name="Cavallini A."/>
            <person name="Hytonen T."/>
            <person name="Andres J."/>
            <person name="Pham M."/>
            <person name="Weisz D."/>
            <person name="Mascagni F."/>
            <person name="Usai G."/>
            <person name="Natali L."/>
            <person name="Bassil N."/>
            <person name="Fernandez G.E."/>
            <person name="Lomsadze A."/>
            <person name="Armour M."/>
            <person name="Olukolu B."/>
            <person name="Poorten T."/>
            <person name="Britton C."/>
            <person name="Davik J."/>
            <person name="Ashrafi H."/>
            <person name="Aiden E.L."/>
            <person name="Borodovsky M."/>
            <person name="Worthington M."/>
        </authorList>
    </citation>
    <scope>NUCLEOTIDE SEQUENCE [LARGE SCALE GENOMIC DNA]</scope>
    <source>
        <strain evidence="2">PI 553951</strain>
    </source>
</reference>
<gene>
    <name evidence="2" type="ORF">M0R45_003641</name>
</gene>
<dbReference type="EMBL" id="JBEDUW010000001">
    <property type="protein sequence ID" value="KAK9948052.1"/>
    <property type="molecule type" value="Genomic_DNA"/>
</dbReference>
<proteinExistence type="predicted"/>
<accession>A0AAW1YH56</accession>
<comment type="caution">
    <text evidence="2">The sequence shown here is derived from an EMBL/GenBank/DDBJ whole genome shotgun (WGS) entry which is preliminary data.</text>
</comment>
<dbReference type="Pfam" id="PF08268">
    <property type="entry name" value="FBA_3"/>
    <property type="match status" value="1"/>
</dbReference>
<protein>
    <recommendedName>
        <fullName evidence="1">F-box domain-containing protein</fullName>
    </recommendedName>
</protein>
<dbReference type="InterPro" id="IPR013187">
    <property type="entry name" value="F-box-assoc_dom_typ3"/>
</dbReference>
<dbReference type="InterPro" id="IPR017451">
    <property type="entry name" value="F-box-assoc_interact_dom"/>
</dbReference>
<dbReference type="InterPro" id="IPR036047">
    <property type="entry name" value="F-box-like_dom_sf"/>
</dbReference>
<dbReference type="Gene3D" id="1.20.1280.50">
    <property type="match status" value="1"/>
</dbReference>
<dbReference type="AlphaFoldDB" id="A0AAW1YH56"/>